<keyword evidence="1" id="KW-0812">Transmembrane</keyword>
<keyword evidence="1" id="KW-1133">Transmembrane helix</keyword>
<evidence type="ECO:0000256" key="1">
    <source>
        <dbReference type="SAM" id="Phobius"/>
    </source>
</evidence>
<feature type="transmembrane region" description="Helical" evidence="1">
    <location>
        <begin position="40"/>
        <end position="59"/>
    </location>
</feature>
<keyword evidence="1" id="KW-0472">Membrane</keyword>
<evidence type="ECO:0000313" key="2">
    <source>
        <dbReference type="EMBL" id="OIW24494.1"/>
    </source>
</evidence>
<dbReference type="Proteomes" id="UP000182658">
    <property type="component" value="Unassembled WGS sequence"/>
</dbReference>
<reference evidence="2 3" key="1">
    <citation type="submission" date="2016-10" db="EMBL/GenBank/DDBJ databases">
        <title>Draft genome sequence of Coniochaeta ligniaria NRRL30616, a lignocellulolytic fungus for bioabatement of inhibitors in plant biomass hydrolysates.</title>
        <authorList>
            <consortium name="DOE Joint Genome Institute"/>
            <person name="Jimenez D.J."/>
            <person name="Hector R.E."/>
            <person name="Riley R."/>
            <person name="Sun H."/>
            <person name="Grigoriev I.V."/>
            <person name="Van Elsas J.D."/>
            <person name="Nichols N.N."/>
        </authorList>
    </citation>
    <scope>NUCLEOTIDE SEQUENCE [LARGE SCALE GENOMIC DNA]</scope>
    <source>
        <strain evidence="2 3">NRRL 30616</strain>
    </source>
</reference>
<gene>
    <name evidence="2" type="ORF">CONLIGDRAFT_98692</name>
</gene>
<dbReference type="AlphaFoldDB" id="A0A1J7IAK9"/>
<organism evidence="2 3">
    <name type="scientific">Coniochaeta ligniaria NRRL 30616</name>
    <dbReference type="NCBI Taxonomy" id="1408157"/>
    <lineage>
        <taxon>Eukaryota</taxon>
        <taxon>Fungi</taxon>
        <taxon>Dikarya</taxon>
        <taxon>Ascomycota</taxon>
        <taxon>Pezizomycotina</taxon>
        <taxon>Sordariomycetes</taxon>
        <taxon>Sordariomycetidae</taxon>
        <taxon>Coniochaetales</taxon>
        <taxon>Coniochaetaceae</taxon>
        <taxon>Coniochaeta</taxon>
    </lineage>
</organism>
<evidence type="ECO:0000313" key="3">
    <source>
        <dbReference type="Proteomes" id="UP000182658"/>
    </source>
</evidence>
<proteinExistence type="predicted"/>
<protein>
    <submittedName>
        <fullName evidence="2">Uncharacterized protein</fullName>
    </submittedName>
</protein>
<keyword evidence="3" id="KW-1185">Reference proteome</keyword>
<sequence>MVITRQPTYGVMADLDEGHSVPSSDGGELMPCLPYLMLPSLRISAACLAAMAVSIFLYIT</sequence>
<dbReference type="EMBL" id="KV875103">
    <property type="protein sequence ID" value="OIW24494.1"/>
    <property type="molecule type" value="Genomic_DNA"/>
</dbReference>
<dbReference type="InParanoid" id="A0A1J7IAK9"/>
<name>A0A1J7IAK9_9PEZI</name>
<accession>A0A1J7IAK9</accession>